<proteinExistence type="predicted"/>
<name>A0AAN3HDP1_ECOLX</name>
<evidence type="ECO:0000313" key="2">
    <source>
        <dbReference type="Proteomes" id="UP000711811"/>
    </source>
</evidence>
<comment type="caution">
    <text evidence="1">The sequence shown here is derived from an EMBL/GenBank/DDBJ whole genome shotgun (WGS) entry which is preliminary data.</text>
</comment>
<dbReference type="AlphaFoldDB" id="A0AAN3HDP1"/>
<accession>A0AAN3HDP1</accession>
<evidence type="ECO:0000313" key="1">
    <source>
        <dbReference type="EMBL" id="EFJ6484760.1"/>
    </source>
</evidence>
<dbReference type="EMBL" id="AATCLQ010000111">
    <property type="protein sequence ID" value="EFJ6484760.1"/>
    <property type="molecule type" value="Genomic_DNA"/>
</dbReference>
<feature type="non-terminal residue" evidence="1">
    <location>
        <position position="46"/>
    </location>
</feature>
<sequence length="46" mass="4998">MPGLAHDTCGLKPGADLLACQHFFGRETVGQRAVGEAQAELRNQFR</sequence>
<gene>
    <name evidence="1" type="ORF">A2J79_005230</name>
</gene>
<organism evidence="1 2">
    <name type="scientific">Escherichia coli</name>
    <dbReference type="NCBI Taxonomy" id="562"/>
    <lineage>
        <taxon>Bacteria</taxon>
        <taxon>Pseudomonadati</taxon>
        <taxon>Pseudomonadota</taxon>
        <taxon>Gammaproteobacteria</taxon>
        <taxon>Enterobacterales</taxon>
        <taxon>Enterobacteriaceae</taxon>
        <taxon>Escherichia</taxon>
    </lineage>
</organism>
<reference evidence="1" key="1">
    <citation type="submission" date="2020-02" db="EMBL/GenBank/DDBJ databases">
        <authorList>
            <person name="Ashton P.M."/>
            <person name="Dallman T."/>
            <person name="Nair S."/>
            <person name="De Pinna E."/>
            <person name="Peters T."/>
            <person name="Grant K."/>
        </authorList>
    </citation>
    <scope>NUCLEOTIDE SEQUENCE</scope>
    <source>
        <strain evidence="1">93335</strain>
    </source>
</reference>
<protein>
    <submittedName>
        <fullName evidence="1">Uncharacterized protein</fullName>
    </submittedName>
</protein>
<dbReference type="Proteomes" id="UP000711811">
    <property type="component" value="Unassembled WGS sequence"/>
</dbReference>